<dbReference type="CDD" id="cd06579">
    <property type="entry name" value="TM_PBP1_transp_AraH_like"/>
    <property type="match status" value="1"/>
</dbReference>
<dbReference type="Pfam" id="PF02653">
    <property type="entry name" value="BPD_transp_2"/>
    <property type="match status" value="1"/>
</dbReference>
<keyword evidence="4 7" id="KW-1133">Transmembrane helix</keyword>
<evidence type="ECO:0000256" key="2">
    <source>
        <dbReference type="ARBA" id="ARBA00022475"/>
    </source>
</evidence>
<feature type="region of interest" description="Disordered" evidence="6">
    <location>
        <begin position="1"/>
        <end position="21"/>
    </location>
</feature>
<feature type="transmembrane region" description="Helical" evidence="7">
    <location>
        <begin position="90"/>
        <end position="110"/>
    </location>
</feature>
<keyword evidence="3 7" id="KW-0812">Transmembrane</keyword>
<dbReference type="InterPro" id="IPR001851">
    <property type="entry name" value="ABC_transp_permease"/>
</dbReference>
<organism evidence="8 9">
    <name type="scientific">Phytoactinopolyspora mesophila</name>
    <dbReference type="NCBI Taxonomy" id="2650750"/>
    <lineage>
        <taxon>Bacteria</taxon>
        <taxon>Bacillati</taxon>
        <taxon>Actinomycetota</taxon>
        <taxon>Actinomycetes</taxon>
        <taxon>Jiangellales</taxon>
        <taxon>Jiangellaceae</taxon>
        <taxon>Phytoactinopolyspora</taxon>
    </lineage>
</organism>
<feature type="transmembrane region" description="Helical" evidence="7">
    <location>
        <begin position="271"/>
        <end position="298"/>
    </location>
</feature>
<dbReference type="Proteomes" id="UP000460435">
    <property type="component" value="Unassembled WGS sequence"/>
</dbReference>
<keyword evidence="2" id="KW-1003">Cell membrane</keyword>
<dbReference type="GO" id="GO:0022857">
    <property type="term" value="F:transmembrane transporter activity"/>
    <property type="evidence" value="ECO:0007669"/>
    <property type="project" value="InterPro"/>
</dbReference>
<proteinExistence type="predicted"/>
<accession>A0A7K3M0L6</accession>
<evidence type="ECO:0000256" key="7">
    <source>
        <dbReference type="SAM" id="Phobius"/>
    </source>
</evidence>
<reference evidence="8 9" key="1">
    <citation type="submission" date="2019-11" db="EMBL/GenBank/DDBJ databases">
        <authorList>
            <person name="Li X.-J."/>
            <person name="Feng X.-M."/>
        </authorList>
    </citation>
    <scope>NUCLEOTIDE SEQUENCE [LARGE SCALE GENOMIC DNA]</scope>
    <source>
        <strain evidence="8 9">XMNu-373</strain>
    </source>
</reference>
<feature type="transmembrane region" description="Helical" evidence="7">
    <location>
        <begin position="65"/>
        <end position="83"/>
    </location>
</feature>
<feature type="transmembrane region" description="Helical" evidence="7">
    <location>
        <begin position="185"/>
        <end position="203"/>
    </location>
</feature>
<comment type="subcellular location">
    <subcellularLocation>
        <location evidence="1">Cell membrane</location>
        <topology evidence="1">Multi-pass membrane protein</topology>
    </subcellularLocation>
</comment>
<sequence length="340" mass="36193">MSTTEVQRSPSTNAPPGKSRMSSASSLVGRFFREANLLILPTIVLVIGLSFFSDAFLTGNNLTNILRTAAIFVILGVGQTFVITSKNIDLSIGSMMALVMCVTAELIMLHGMPVMLALPFAMLMGSALGVLNGVVVTKLKVPALLATLGGLIAYRGAVQEFMYGGQYRGFPEEILIMGRGSWGPVPVPVAIAAVCALLGWLLFKYTRFGRYTIAIGSNEEAARRAGIRVDRWKIAVFAFQGAMVGIAALVLMGRMNAANPNMGEMNELHVIAGVVLGGTLLFGGIGTILGTVLGMLFIGTLENGLLLAGAGFYWQQIFLGILIVLAVASQMLRVRLQGRY</sequence>
<keyword evidence="9" id="KW-1185">Reference proteome</keyword>
<dbReference type="EMBL" id="WLZY01000002">
    <property type="protein sequence ID" value="NDL56841.1"/>
    <property type="molecule type" value="Genomic_DNA"/>
</dbReference>
<dbReference type="GO" id="GO:0005886">
    <property type="term" value="C:plasma membrane"/>
    <property type="evidence" value="ECO:0007669"/>
    <property type="project" value="UniProtKB-SubCell"/>
</dbReference>
<evidence type="ECO:0000256" key="1">
    <source>
        <dbReference type="ARBA" id="ARBA00004651"/>
    </source>
</evidence>
<feature type="transmembrane region" description="Helical" evidence="7">
    <location>
        <begin position="116"/>
        <end position="136"/>
    </location>
</feature>
<evidence type="ECO:0000313" key="9">
    <source>
        <dbReference type="Proteomes" id="UP000460435"/>
    </source>
</evidence>
<evidence type="ECO:0000256" key="5">
    <source>
        <dbReference type="ARBA" id="ARBA00023136"/>
    </source>
</evidence>
<name>A0A7K3M0L6_9ACTN</name>
<feature type="transmembrane region" description="Helical" evidence="7">
    <location>
        <begin position="143"/>
        <end position="165"/>
    </location>
</feature>
<feature type="transmembrane region" description="Helical" evidence="7">
    <location>
        <begin position="35"/>
        <end position="53"/>
    </location>
</feature>
<gene>
    <name evidence="8" type="primary">rbsC</name>
    <name evidence="8" type="ORF">F7O44_07120</name>
</gene>
<evidence type="ECO:0000256" key="3">
    <source>
        <dbReference type="ARBA" id="ARBA00022692"/>
    </source>
</evidence>
<dbReference type="RefSeq" id="WP_162449544.1">
    <property type="nucleotide sequence ID" value="NZ_WLZY01000002.1"/>
</dbReference>
<dbReference type="AlphaFoldDB" id="A0A7K3M0L6"/>
<evidence type="ECO:0000313" key="8">
    <source>
        <dbReference type="EMBL" id="NDL56841.1"/>
    </source>
</evidence>
<comment type="caution">
    <text evidence="8">The sequence shown here is derived from an EMBL/GenBank/DDBJ whole genome shotgun (WGS) entry which is preliminary data.</text>
</comment>
<feature type="transmembrane region" description="Helical" evidence="7">
    <location>
        <begin position="232"/>
        <end position="251"/>
    </location>
</feature>
<keyword evidence="5 7" id="KW-0472">Membrane</keyword>
<evidence type="ECO:0000256" key="6">
    <source>
        <dbReference type="SAM" id="MobiDB-lite"/>
    </source>
</evidence>
<feature type="transmembrane region" description="Helical" evidence="7">
    <location>
        <begin position="305"/>
        <end position="328"/>
    </location>
</feature>
<protein>
    <submittedName>
        <fullName evidence="8">Ribose ABC transporter permease</fullName>
    </submittedName>
</protein>
<evidence type="ECO:0000256" key="4">
    <source>
        <dbReference type="ARBA" id="ARBA00022989"/>
    </source>
</evidence>
<dbReference type="PANTHER" id="PTHR32196">
    <property type="entry name" value="ABC TRANSPORTER PERMEASE PROTEIN YPHD-RELATED-RELATED"/>
    <property type="match status" value="1"/>
</dbReference>